<evidence type="ECO:0000256" key="5">
    <source>
        <dbReference type="ARBA" id="ARBA00012827"/>
    </source>
</evidence>
<dbReference type="PANTHER" id="PTHR21098">
    <property type="entry name" value="RIBOFLAVIN SYNTHASE ALPHA CHAIN"/>
    <property type="match status" value="1"/>
</dbReference>
<dbReference type="SUPFAM" id="SSF63380">
    <property type="entry name" value="Riboflavin synthase domain-like"/>
    <property type="match status" value="2"/>
</dbReference>
<dbReference type="InterPro" id="IPR023366">
    <property type="entry name" value="ATP_synth_asu-like_sf"/>
</dbReference>
<keyword evidence="8" id="KW-0808">Transferase</keyword>
<evidence type="ECO:0000256" key="1">
    <source>
        <dbReference type="ARBA" id="ARBA00000968"/>
    </source>
</evidence>
<dbReference type="FunFam" id="2.40.30.20:FF:000004">
    <property type="entry name" value="Riboflavin synthase, alpha subunit"/>
    <property type="match status" value="1"/>
</dbReference>
<comment type="function">
    <text evidence="2">Catalyzes the dismutation of two molecules of 6,7-dimethyl-8-ribityllumazine, resulting in the formation of riboflavin and 5-amino-6-(D-ribitylamino)uracil.</text>
</comment>
<dbReference type="FunFam" id="2.40.30.20:FF:000003">
    <property type="entry name" value="Riboflavin synthase, alpha subunit"/>
    <property type="match status" value="1"/>
</dbReference>
<evidence type="ECO:0000256" key="3">
    <source>
        <dbReference type="ARBA" id="ARBA00004887"/>
    </source>
</evidence>
<dbReference type="NCBIfam" id="NF006767">
    <property type="entry name" value="PRK09289.1"/>
    <property type="match status" value="1"/>
</dbReference>
<feature type="domain" description="Lumazine-binding" evidence="12">
    <location>
        <begin position="97"/>
        <end position="193"/>
    </location>
</feature>
<comment type="pathway">
    <text evidence="3">Cofactor biosynthesis; riboflavin biosynthesis; riboflavin from 2-hydroxy-3-oxobutyl phosphate and 5-amino-6-(D-ribitylamino)uracil: step 2/2.</text>
</comment>
<keyword evidence="7" id="KW-0686">Riboflavin biosynthesis</keyword>
<feature type="repeat" description="Lumazine-binding" evidence="11">
    <location>
        <begin position="97"/>
        <end position="193"/>
    </location>
</feature>
<dbReference type="CDD" id="cd00402">
    <property type="entry name" value="Riboflavin_synthase_like"/>
    <property type="match status" value="1"/>
</dbReference>
<dbReference type="EMBL" id="FUYH01000002">
    <property type="protein sequence ID" value="SKA78443.1"/>
    <property type="molecule type" value="Genomic_DNA"/>
</dbReference>
<dbReference type="RefSeq" id="WP_078695430.1">
    <property type="nucleotide sequence ID" value="NZ_FUYH01000002.1"/>
</dbReference>
<dbReference type="InterPro" id="IPR017938">
    <property type="entry name" value="Riboflavin_synthase-like_b-brl"/>
</dbReference>
<dbReference type="Proteomes" id="UP000190105">
    <property type="component" value="Unassembled WGS sequence"/>
</dbReference>
<dbReference type="NCBIfam" id="TIGR00187">
    <property type="entry name" value="ribE"/>
    <property type="match status" value="1"/>
</dbReference>
<dbReference type="EC" id="2.5.1.9" evidence="5 10"/>
<dbReference type="PIRSF" id="PIRSF000498">
    <property type="entry name" value="Riboflavin_syn_A"/>
    <property type="match status" value="1"/>
</dbReference>
<evidence type="ECO:0000256" key="10">
    <source>
        <dbReference type="NCBIfam" id="TIGR00187"/>
    </source>
</evidence>
<evidence type="ECO:0000256" key="7">
    <source>
        <dbReference type="ARBA" id="ARBA00022619"/>
    </source>
</evidence>
<keyword evidence="14" id="KW-1185">Reference proteome</keyword>
<evidence type="ECO:0000256" key="4">
    <source>
        <dbReference type="ARBA" id="ARBA00011233"/>
    </source>
</evidence>
<evidence type="ECO:0000313" key="13">
    <source>
        <dbReference type="EMBL" id="SKA78443.1"/>
    </source>
</evidence>
<comment type="subunit">
    <text evidence="4">Homotrimer.</text>
</comment>
<reference evidence="14" key="1">
    <citation type="submission" date="2017-02" db="EMBL/GenBank/DDBJ databases">
        <authorList>
            <person name="Varghese N."/>
            <person name="Submissions S."/>
        </authorList>
    </citation>
    <scope>NUCLEOTIDE SEQUENCE [LARGE SCALE GENOMIC DNA]</scope>
    <source>
        <strain evidence="14">USBA 833</strain>
    </source>
</reference>
<name>A0A1T4WM81_9CLOT</name>
<comment type="catalytic activity">
    <reaction evidence="1">
        <text>2 6,7-dimethyl-8-(1-D-ribityl)lumazine + H(+) = 5-amino-6-(D-ribitylamino)uracil + riboflavin</text>
        <dbReference type="Rhea" id="RHEA:20772"/>
        <dbReference type="ChEBI" id="CHEBI:15378"/>
        <dbReference type="ChEBI" id="CHEBI:15934"/>
        <dbReference type="ChEBI" id="CHEBI:57986"/>
        <dbReference type="ChEBI" id="CHEBI:58201"/>
        <dbReference type="EC" id="2.5.1.9"/>
    </reaction>
</comment>
<dbReference type="GO" id="GO:0004746">
    <property type="term" value="F:riboflavin synthase activity"/>
    <property type="evidence" value="ECO:0007669"/>
    <property type="project" value="UniProtKB-UniRule"/>
</dbReference>
<proteinExistence type="predicted"/>
<dbReference type="PROSITE" id="PS51177">
    <property type="entry name" value="LUMAZINE_BIND"/>
    <property type="match status" value="2"/>
</dbReference>
<dbReference type="PANTHER" id="PTHR21098:SF12">
    <property type="entry name" value="RIBOFLAVIN SYNTHASE"/>
    <property type="match status" value="1"/>
</dbReference>
<dbReference type="STRING" id="1147123.SAMN05443428_102135"/>
<gene>
    <name evidence="13" type="ORF">SAMN05443428_102135</name>
</gene>
<keyword evidence="9" id="KW-0677">Repeat</keyword>
<dbReference type="InterPro" id="IPR026017">
    <property type="entry name" value="Lumazine-bd_dom"/>
</dbReference>
<evidence type="ECO:0000256" key="11">
    <source>
        <dbReference type="PROSITE-ProRule" id="PRU00524"/>
    </source>
</evidence>
<accession>A0A1T4WM81</accession>
<dbReference type="Pfam" id="PF00677">
    <property type="entry name" value="Lum_binding"/>
    <property type="match status" value="2"/>
</dbReference>
<organism evidence="13 14">
    <name type="scientific">Caloramator quimbayensis</name>
    <dbReference type="NCBI Taxonomy" id="1147123"/>
    <lineage>
        <taxon>Bacteria</taxon>
        <taxon>Bacillati</taxon>
        <taxon>Bacillota</taxon>
        <taxon>Clostridia</taxon>
        <taxon>Eubacteriales</taxon>
        <taxon>Clostridiaceae</taxon>
        <taxon>Caloramator</taxon>
    </lineage>
</organism>
<feature type="repeat" description="Lumazine-binding" evidence="11">
    <location>
        <begin position="1"/>
        <end position="96"/>
    </location>
</feature>
<evidence type="ECO:0000313" key="14">
    <source>
        <dbReference type="Proteomes" id="UP000190105"/>
    </source>
</evidence>
<evidence type="ECO:0000256" key="9">
    <source>
        <dbReference type="ARBA" id="ARBA00022737"/>
    </source>
</evidence>
<dbReference type="NCBIfam" id="NF009566">
    <property type="entry name" value="PRK13020.1"/>
    <property type="match status" value="1"/>
</dbReference>
<evidence type="ECO:0000256" key="2">
    <source>
        <dbReference type="ARBA" id="ARBA00002803"/>
    </source>
</evidence>
<dbReference type="InterPro" id="IPR001783">
    <property type="entry name" value="Lumazine-bd"/>
</dbReference>
<feature type="domain" description="Lumazine-binding" evidence="12">
    <location>
        <begin position="1"/>
        <end position="96"/>
    </location>
</feature>
<sequence length="213" mass="23822">MFTGIVEEIGKINKIIKGEKSAKIIINADKVLEDVKFGDSIAVNGVCLTVTDYSSNNFTADVMTETFIKTNLKNLKPNDSVNLERALRLKDRLGGHIVSGHVDGIGTIKSIQRDEIAVWFEIKAPFEILKYIVYKGSVTIDGISLTVAFVDDFTFKVSIIPHTLQSTVLFYKKTGDEVNIECDILSKYVEKMLNFNSKKGLDMDFLRDNGFLI</sequence>
<evidence type="ECO:0000256" key="8">
    <source>
        <dbReference type="ARBA" id="ARBA00022679"/>
    </source>
</evidence>
<dbReference type="OrthoDB" id="9788537at2"/>
<evidence type="ECO:0000256" key="6">
    <source>
        <dbReference type="ARBA" id="ARBA00013950"/>
    </source>
</evidence>
<protein>
    <recommendedName>
        <fullName evidence="6 10">Riboflavin synthase</fullName>
        <ecNumber evidence="5 10">2.5.1.9</ecNumber>
    </recommendedName>
</protein>
<dbReference type="GO" id="GO:0009231">
    <property type="term" value="P:riboflavin biosynthetic process"/>
    <property type="evidence" value="ECO:0007669"/>
    <property type="project" value="UniProtKB-KW"/>
</dbReference>
<dbReference type="AlphaFoldDB" id="A0A1T4WM81"/>
<dbReference type="Gene3D" id="2.40.30.20">
    <property type="match status" value="2"/>
</dbReference>
<evidence type="ECO:0000259" key="12">
    <source>
        <dbReference type="PROSITE" id="PS51177"/>
    </source>
</evidence>